<accession>A0A6A2Y662</accession>
<reference evidence="4" key="1">
    <citation type="submission" date="2019-09" db="EMBL/GenBank/DDBJ databases">
        <title>Draft genome information of white flower Hibiscus syriacus.</title>
        <authorList>
            <person name="Kim Y.-M."/>
        </authorList>
    </citation>
    <scope>NUCLEOTIDE SEQUENCE [LARGE SCALE GENOMIC DNA]</scope>
    <source>
        <strain evidence="4">YM2019G1</strain>
    </source>
</reference>
<dbReference type="Pfam" id="PF03468">
    <property type="entry name" value="XS"/>
    <property type="match status" value="1"/>
</dbReference>
<feature type="region of interest" description="Disordered" evidence="2">
    <location>
        <begin position="1"/>
        <end position="93"/>
    </location>
</feature>
<dbReference type="InterPro" id="IPR005380">
    <property type="entry name" value="XS_domain"/>
</dbReference>
<dbReference type="PANTHER" id="PTHR46602:SF6">
    <property type="entry name" value="XS DOMAIN-CONTAINING PROTEIN-RELATED"/>
    <property type="match status" value="1"/>
</dbReference>
<dbReference type="GO" id="GO:0031047">
    <property type="term" value="P:regulatory ncRNA-mediated gene silencing"/>
    <property type="evidence" value="ECO:0007669"/>
    <property type="project" value="InterPro"/>
</dbReference>
<name>A0A6A2Y662_HIBSY</name>
<feature type="domain" description="XS" evidence="3">
    <location>
        <begin position="280"/>
        <end position="394"/>
    </location>
</feature>
<dbReference type="InterPro" id="IPR038588">
    <property type="entry name" value="XS_domain_sf"/>
</dbReference>
<dbReference type="OrthoDB" id="1936239at2759"/>
<dbReference type="InterPro" id="IPR044287">
    <property type="entry name" value="SGS3"/>
</dbReference>
<dbReference type="Proteomes" id="UP000436088">
    <property type="component" value="Unassembled WGS sequence"/>
</dbReference>
<dbReference type="AlphaFoldDB" id="A0A6A2Y662"/>
<keyword evidence="5" id="KW-1185">Reference proteome</keyword>
<evidence type="ECO:0000256" key="2">
    <source>
        <dbReference type="SAM" id="MobiDB-lite"/>
    </source>
</evidence>
<protein>
    <submittedName>
        <fullName evidence="4">Detected protein of confused Function</fullName>
    </submittedName>
</protein>
<evidence type="ECO:0000313" key="4">
    <source>
        <dbReference type="EMBL" id="KAE8668339.1"/>
    </source>
</evidence>
<evidence type="ECO:0000313" key="5">
    <source>
        <dbReference type="Proteomes" id="UP000436088"/>
    </source>
</evidence>
<dbReference type="Gene3D" id="3.30.70.2890">
    <property type="entry name" value="XS domain"/>
    <property type="match status" value="1"/>
</dbReference>
<dbReference type="PANTHER" id="PTHR46602">
    <property type="entry name" value="PROTEIN SUPPRESSOR OF GENE SILENCING 3"/>
    <property type="match status" value="1"/>
</dbReference>
<feature type="compositionally biased region" description="Polar residues" evidence="2">
    <location>
        <begin position="72"/>
        <end position="85"/>
    </location>
</feature>
<dbReference type="CDD" id="cd12266">
    <property type="entry name" value="RRM_like_XS"/>
    <property type="match status" value="1"/>
</dbReference>
<feature type="coiled-coil region" evidence="1">
    <location>
        <begin position="421"/>
        <end position="451"/>
    </location>
</feature>
<sequence>MADATGPFPSVYKVSGPRVNQLNQKAADLASAKDGDKGNTRESKNRVAVNSGFHQDSTSNAWGHPNVIQKLRMQSNSGSQKGTANAGSTQSASSLSSCRLGSALTRLGEGACPAQADFTLSDSSLDSRVKTEHQVGENLDYDNVVNEYDNNDPDVVYDSDDFDDYGFGSDEDENSHEARKKSKWFNSFFQRLEKLTVEEIISPVQQWHCPACQVGPGAIDWYRGVQPLLTHSMTKTTRRVKMHRVFAELLVEEMRKRGTFIKPDKDAFGRWEGLNDRVADHEIVWPPMVIIMNTKYEQDENGMWTGMGNQELLNYFSSYAAVKARHSYGPQGHRGMSVLIFESSAAGYLEAARLHKHFKEQGRDRDAWDSSRVPFCPGGKRQLYGYIAIKEDMDVFNRHSQGKSKLKFAMRSYQEMVESQIKKINDDSQQLTRLKKKVAQEQQQSQVLAESLGRLSSELHQTTKESCTMMQKSRFQHEQNKKKLAAKEKYIKEKINNIYQSIDTKEDNFENVQRAAMEKLERSNTNSTNNEDEFRAIGTDENASSITIQEKKMKEFEVEREKLMKSRQDRRLAITQRYWEELVELEKGFENELTLLMEKYTPDCLEVETTKYNLE</sequence>
<proteinExistence type="predicted"/>
<organism evidence="4 5">
    <name type="scientific">Hibiscus syriacus</name>
    <name type="common">Rose of Sharon</name>
    <dbReference type="NCBI Taxonomy" id="106335"/>
    <lineage>
        <taxon>Eukaryota</taxon>
        <taxon>Viridiplantae</taxon>
        <taxon>Streptophyta</taxon>
        <taxon>Embryophyta</taxon>
        <taxon>Tracheophyta</taxon>
        <taxon>Spermatophyta</taxon>
        <taxon>Magnoliopsida</taxon>
        <taxon>eudicotyledons</taxon>
        <taxon>Gunneridae</taxon>
        <taxon>Pentapetalae</taxon>
        <taxon>rosids</taxon>
        <taxon>malvids</taxon>
        <taxon>Malvales</taxon>
        <taxon>Malvaceae</taxon>
        <taxon>Malvoideae</taxon>
        <taxon>Hibiscus</taxon>
    </lineage>
</organism>
<feature type="compositionally biased region" description="Polar residues" evidence="2">
    <location>
        <begin position="52"/>
        <end position="61"/>
    </location>
</feature>
<evidence type="ECO:0000256" key="1">
    <source>
        <dbReference type="SAM" id="Coils"/>
    </source>
</evidence>
<evidence type="ECO:0000259" key="3">
    <source>
        <dbReference type="Pfam" id="PF03468"/>
    </source>
</evidence>
<feature type="compositionally biased region" description="Basic and acidic residues" evidence="2">
    <location>
        <begin position="31"/>
        <end position="45"/>
    </location>
</feature>
<keyword evidence="1" id="KW-0175">Coiled coil</keyword>
<dbReference type="GO" id="GO:0051607">
    <property type="term" value="P:defense response to virus"/>
    <property type="evidence" value="ECO:0007669"/>
    <property type="project" value="InterPro"/>
</dbReference>
<comment type="caution">
    <text evidence="4">The sequence shown here is derived from an EMBL/GenBank/DDBJ whole genome shotgun (WGS) entry which is preliminary data.</text>
</comment>
<dbReference type="EMBL" id="VEPZ02001555">
    <property type="protein sequence ID" value="KAE8668339.1"/>
    <property type="molecule type" value="Genomic_DNA"/>
</dbReference>
<gene>
    <name evidence="4" type="ORF">F3Y22_tig00112343pilonHSYRG00160</name>
</gene>